<evidence type="ECO:0000313" key="13">
    <source>
        <dbReference type="EMBL" id="TDQ57393.1"/>
    </source>
</evidence>
<dbReference type="InterPro" id="IPR008972">
    <property type="entry name" value="Cupredoxin"/>
</dbReference>
<dbReference type="InterPro" id="IPR028871">
    <property type="entry name" value="BlueCu_1_BS"/>
</dbReference>
<protein>
    <recommendedName>
        <fullName evidence="2 8">Pseudoazurin</fullName>
    </recommendedName>
</protein>
<comment type="caution">
    <text evidence="13">The sequence shown here is derived from an EMBL/GenBank/DDBJ whole genome shotgun (WGS) entry which is preliminary data.</text>
</comment>
<keyword evidence="14" id="KW-1185">Reference proteome</keyword>
<evidence type="ECO:0000256" key="2">
    <source>
        <dbReference type="ARBA" id="ARBA00016984"/>
    </source>
</evidence>
<evidence type="ECO:0000256" key="4">
    <source>
        <dbReference type="ARBA" id="ARBA00022723"/>
    </source>
</evidence>
<dbReference type="Proteomes" id="UP000295657">
    <property type="component" value="Unassembled WGS sequence"/>
</dbReference>
<reference evidence="13 14" key="1">
    <citation type="submission" date="2019-03" db="EMBL/GenBank/DDBJ databases">
        <title>Genomic Encyclopedia of Type Strains, Phase IV (KMG-IV): sequencing the most valuable type-strain genomes for metagenomic binning, comparative biology and taxonomic classification.</title>
        <authorList>
            <person name="Goeker M."/>
        </authorList>
    </citation>
    <scope>NUCLEOTIDE SEQUENCE [LARGE SCALE GENOMIC DNA]</scope>
    <source>
        <strain evidence="13 14">DSM 28403</strain>
    </source>
</reference>
<dbReference type="InterPro" id="IPR002386">
    <property type="entry name" value="Amicyanin/Pseudoazurin"/>
</dbReference>
<accession>A0A4R6V7W2</accession>
<keyword evidence="7 9" id="KW-0186">Copper</keyword>
<dbReference type="InterPro" id="IPR000923">
    <property type="entry name" value="BlueCu_1"/>
</dbReference>
<evidence type="ECO:0000259" key="12">
    <source>
        <dbReference type="Pfam" id="PF00127"/>
    </source>
</evidence>
<evidence type="ECO:0000256" key="8">
    <source>
        <dbReference type="NCBIfam" id="TIGR02375"/>
    </source>
</evidence>
<dbReference type="RefSeq" id="WP_133544964.1">
    <property type="nucleotide sequence ID" value="NZ_SNYQ01000005.1"/>
</dbReference>
<keyword evidence="5" id="KW-0574">Periplasm</keyword>
<evidence type="ECO:0000256" key="10">
    <source>
        <dbReference type="SAM" id="Coils"/>
    </source>
</evidence>
<evidence type="ECO:0000256" key="6">
    <source>
        <dbReference type="ARBA" id="ARBA00022982"/>
    </source>
</evidence>
<dbReference type="GO" id="GO:0042597">
    <property type="term" value="C:periplasmic space"/>
    <property type="evidence" value="ECO:0007669"/>
    <property type="project" value="UniProtKB-SubCell"/>
</dbReference>
<keyword evidence="11" id="KW-0732">Signal</keyword>
<feature type="binding site" evidence="9">
    <location>
        <position position="59"/>
    </location>
    <ligand>
        <name>Cu cation</name>
        <dbReference type="ChEBI" id="CHEBI:23378"/>
    </ligand>
</feature>
<keyword evidence="10" id="KW-0175">Coiled coil</keyword>
<dbReference type="Pfam" id="PF00127">
    <property type="entry name" value="Copper-bind"/>
    <property type="match status" value="1"/>
</dbReference>
<dbReference type="GO" id="GO:0005507">
    <property type="term" value="F:copper ion binding"/>
    <property type="evidence" value="ECO:0007669"/>
    <property type="project" value="UniProtKB-UniRule"/>
</dbReference>
<evidence type="ECO:0000313" key="14">
    <source>
        <dbReference type="Proteomes" id="UP000295657"/>
    </source>
</evidence>
<proteinExistence type="predicted"/>
<dbReference type="Gene3D" id="2.60.40.420">
    <property type="entry name" value="Cupredoxins - blue copper proteins"/>
    <property type="match status" value="1"/>
</dbReference>
<dbReference type="OrthoDB" id="9757546at2"/>
<evidence type="ECO:0000256" key="9">
    <source>
        <dbReference type="PIRSR" id="PIRSR602386-1"/>
    </source>
</evidence>
<dbReference type="NCBIfam" id="TIGR02375">
    <property type="entry name" value="pseudoazurin"/>
    <property type="match status" value="1"/>
</dbReference>
<feature type="domain" description="Blue (type 1) copper" evidence="12">
    <location>
        <begin position="25"/>
        <end position="109"/>
    </location>
</feature>
<keyword evidence="4 9" id="KW-0479">Metal-binding</keyword>
<feature type="chain" id="PRO_5020931820" description="Pseudoazurin" evidence="11">
    <location>
        <begin position="20"/>
        <end position="144"/>
    </location>
</feature>
<dbReference type="PRINTS" id="PR00155">
    <property type="entry name" value="AMICYANIN"/>
</dbReference>
<comment type="subcellular location">
    <subcellularLocation>
        <location evidence="1">Periplasm</location>
    </subcellularLocation>
</comment>
<feature type="signal peptide" evidence="11">
    <location>
        <begin position="1"/>
        <end position="19"/>
    </location>
</feature>
<comment type="cofactor">
    <cofactor evidence="9">
        <name>Cu cation</name>
        <dbReference type="ChEBI" id="CHEBI:23378"/>
    </cofactor>
    <text evidence="9">Binds 1 copper ion per subunit.</text>
</comment>
<evidence type="ECO:0000256" key="11">
    <source>
        <dbReference type="SAM" id="SignalP"/>
    </source>
</evidence>
<evidence type="ECO:0000256" key="5">
    <source>
        <dbReference type="ARBA" id="ARBA00022764"/>
    </source>
</evidence>
<organism evidence="13 14">
    <name type="scientific">Mesocricetibacter intestinalis</name>
    <dbReference type="NCBI Taxonomy" id="1521930"/>
    <lineage>
        <taxon>Bacteria</taxon>
        <taxon>Pseudomonadati</taxon>
        <taxon>Pseudomonadota</taxon>
        <taxon>Gammaproteobacteria</taxon>
        <taxon>Pasteurellales</taxon>
        <taxon>Pasteurellaceae</taxon>
        <taxon>Mesocricetibacter</taxon>
    </lineage>
</organism>
<dbReference type="AlphaFoldDB" id="A0A4R6V7W2"/>
<dbReference type="GO" id="GO:0009055">
    <property type="term" value="F:electron transfer activity"/>
    <property type="evidence" value="ECO:0007669"/>
    <property type="project" value="InterPro"/>
</dbReference>
<evidence type="ECO:0000256" key="3">
    <source>
        <dbReference type="ARBA" id="ARBA00022448"/>
    </source>
</evidence>
<keyword evidence="3" id="KW-0813">Transport</keyword>
<dbReference type="SUPFAM" id="SSF49503">
    <property type="entry name" value="Cupredoxins"/>
    <property type="match status" value="1"/>
</dbReference>
<dbReference type="InterPro" id="IPR012745">
    <property type="entry name" value="Pseudoazurin"/>
</dbReference>
<dbReference type="EMBL" id="SNYQ01000005">
    <property type="protein sequence ID" value="TDQ57393.1"/>
    <property type="molecule type" value="Genomic_DNA"/>
</dbReference>
<gene>
    <name evidence="13" type="ORF">EDC45_1453</name>
</gene>
<evidence type="ECO:0000256" key="7">
    <source>
        <dbReference type="ARBA" id="ARBA00023008"/>
    </source>
</evidence>
<feature type="binding site" evidence="9">
    <location>
        <position position="95"/>
    </location>
    <ligand>
        <name>Cu cation</name>
        <dbReference type="ChEBI" id="CHEBI:23378"/>
    </ligand>
</feature>
<feature type="binding site" evidence="9">
    <location>
        <position position="98"/>
    </location>
    <ligand>
        <name>Cu cation</name>
        <dbReference type="ChEBI" id="CHEBI:23378"/>
    </ligand>
</feature>
<feature type="coiled-coil region" evidence="10">
    <location>
        <begin position="115"/>
        <end position="142"/>
    </location>
</feature>
<evidence type="ECO:0000256" key="1">
    <source>
        <dbReference type="ARBA" id="ARBA00004418"/>
    </source>
</evidence>
<keyword evidence="6" id="KW-0249">Electron transport</keyword>
<sequence length="144" mass="16074">MKKILLSAALIVCSASAFAANHEVKMLNNGKDGSMVFEPGYLKAEIGDTVTFKPTHKGHWVQSRALPEGVDKFLSKEDEEFTLTLNKEGLYVYICPPHRMMNMSGIIQVGNAVNKEAAQKEVDKLEKRATENKGRLAEYMEQVQ</sequence>
<dbReference type="PROSITE" id="PS00196">
    <property type="entry name" value="COPPER_BLUE"/>
    <property type="match status" value="1"/>
</dbReference>
<name>A0A4R6V7W2_9PAST</name>
<dbReference type="CDD" id="cd04218">
    <property type="entry name" value="Pseudoazurin"/>
    <property type="match status" value="1"/>
</dbReference>
<feature type="binding site" evidence="9">
    <location>
        <position position="103"/>
    </location>
    <ligand>
        <name>Cu cation</name>
        <dbReference type="ChEBI" id="CHEBI:23378"/>
    </ligand>
</feature>